<dbReference type="OrthoDB" id="305339at2759"/>
<dbReference type="Pfam" id="PF02816">
    <property type="entry name" value="Alpha_kinase"/>
    <property type="match status" value="1"/>
</dbReference>
<evidence type="ECO:0000259" key="4">
    <source>
        <dbReference type="PROSITE" id="PS51158"/>
    </source>
</evidence>
<keyword evidence="3" id="KW-0418">Kinase</keyword>
<keyword evidence="2" id="KW-0808">Transferase</keyword>
<evidence type="ECO:0000256" key="2">
    <source>
        <dbReference type="ARBA" id="ARBA00022679"/>
    </source>
</evidence>
<evidence type="ECO:0000313" key="6">
    <source>
        <dbReference type="Proteomes" id="UP000692954"/>
    </source>
</evidence>
<dbReference type="GO" id="GO:0005524">
    <property type="term" value="F:ATP binding"/>
    <property type="evidence" value="ECO:0007669"/>
    <property type="project" value="InterPro"/>
</dbReference>
<protein>
    <recommendedName>
        <fullName evidence="4">Alpha-type protein kinase domain-containing protein</fullName>
    </recommendedName>
</protein>
<feature type="domain" description="Alpha-type protein kinase" evidence="4">
    <location>
        <begin position="60"/>
        <end position="307"/>
    </location>
</feature>
<gene>
    <name evidence="5" type="ORF">PSON_ATCC_30995.1.T1400005</name>
</gene>
<evidence type="ECO:0000313" key="5">
    <source>
        <dbReference type="EMBL" id="CAD8122667.1"/>
    </source>
</evidence>
<dbReference type="PANTHER" id="PTHR47763:SF5">
    <property type="entry name" value="CHROMOSOME UNDETERMINED SCAFFOLD_25, WHOLE GENOME SHOTGUN SEQUENCE"/>
    <property type="match status" value="1"/>
</dbReference>
<dbReference type="EMBL" id="CAJJDN010000140">
    <property type="protein sequence ID" value="CAD8122667.1"/>
    <property type="molecule type" value="Genomic_DNA"/>
</dbReference>
<dbReference type="Proteomes" id="UP000692954">
    <property type="component" value="Unassembled WGS sequence"/>
</dbReference>
<dbReference type="GO" id="GO:0005737">
    <property type="term" value="C:cytoplasm"/>
    <property type="evidence" value="ECO:0007669"/>
    <property type="project" value="TreeGrafter"/>
</dbReference>
<evidence type="ECO:0000256" key="3">
    <source>
        <dbReference type="ARBA" id="ARBA00022777"/>
    </source>
</evidence>
<name>A0A8S1R5J0_9CILI</name>
<dbReference type="AlphaFoldDB" id="A0A8S1R5J0"/>
<dbReference type="InterPro" id="IPR052969">
    <property type="entry name" value="Thr-specific_kinase-like"/>
</dbReference>
<comment type="caution">
    <text evidence="5">The sequence shown here is derived from an EMBL/GenBank/DDBJ whole genome shotgun (WGS) entry which is preliminary data.</text>
</comment>
<dbReference type="PANTHER" id="PTHR47763">
    <property type="entry name" value="ALPHA-PROTEIN KINASE VWKA"/>
    <property type="match status" value="1"/>
</dbReference>
<dbReference type="InterPro" id="IPR004166">
    <property type="entry name" value="a-kinase_dom"/>
</dbReference>
<dbReference type="GO" id="GO:0004674">
    <property type="term" value="F:protein serine/threonine kinase activity"/>
    <property type="evidence" value="ECO:0007669"/>
    <property type="project" value="UniProtKB-KW"/>
</dbReference>
<sequence>MFEKMQKAFPMLTITTKKQPEDLSELVKFTLLESVTKSIQNNQQTNQEYEYQKANFIKFKLDTFTDKYESDYFWKSFLEFCQTRNGETGLKVYKKKLNILDDNSSTYIFKAFDSINNREVIIKIPKKYVDNQKQFTNEEISRDEELAETRFYSSCYACQMAYFFNQRLKENNLLKEMQPLFYAHPILYTLSKPLYGMKKVYGETFIQIQQYKFQKYSNNSKYIDPQKYFYSSFSHFSFEVSKENLVIMDLQGAHNILSDPSIQTEESWISILIKDPTNRFNNGIFDFKTAQHKECSYLCEKLKLHKINQNTKYNQTLCPPNQIKNMYGICYDCDEFISFNEELLNDKNNNKFTFNCKFCSDSMSQKKIDVFCTCCQYMFQTSINNQLKQLTNVGICQDCKNICEKQIVTCYYCRRKCKKIMTDITLNNQTFDICKDAYDYLQAFTCNKCKKSYNQKSIISKEDYEKNTFTCC</sequence>
<dbReference type="PROSITE" id="PS51158">
    <property type="entry name" value="ALPHA_KINASE"/>
    <property type="match status" value="1"/>
</dbReference>
<dbReference type="SMART" id="SM00811">
    <property type="entry name" value="Alpha_kinase"/>
    <property type="match status" value="1"/>
</dbReference>
<keyword evidence="1" id="KW-0723">Serine/threonine-protein kinase</keyword>
<proteinExistence type="predicted"/>
<evidence type="ECO:0000256" key="1">
    <source>
        <dbReference type="ARBA" id="ARBA00022527"/>
    </source>
</evidence>
<accession>A0A8S1R5J0</accession>
<keyword evidence="6" id="KW-1185">Reference proteome</keyword>
<reference evidence="5" key="1">
    <citation type="submission" date="2021-01" db="EMBL/GenBank/DDBJ databases">
        <authorList>
            <consortium name="Genoscope - CEA"/>
            <person name="William W."/>
        </authorList>
    </citation>
    <scope>NUCLEOTIDE SEQUENCE</scope>
</reference>
<organism evidence="5 6">
    <name type="scientific">Paramecium sonneborni</name>
    <dbReference type="NCBI Taxonomy" id="65129"/>
    <lineage>
        <taxon>Eukaryota</taxon>
        <taxon>Sar</taxon>
        <taxon>Alveolata</taxon>
        <taxon>Ciliophora</taxon>
        <taxon>Intramacronucleata</taxon>
        <taxon>Oligohymenophorea</taxon>
        <taxon>Peniculida</taxon>
        <taxon>Parameciidae</taxon>
        <taxon>Paramecium</taxon>
    </lineage>
</organism>